<evidence type="ECO:0008006" key="3">
    <source>
        <dbReference type="Google" id="ProtNLM"/>
    </source>
</evidence>
<name>A0A9P6J7N9_MORAP</name>
<dbReference type="AlphaFoldDB" id="A0A9P6J7N9"/>
<accession>A0A9P6J7N9</accession>
<sequence length="448" mass="50443">MTQTAIHSVTDIPELTASIACYLTAADVARAMAACQTWSRQFQPFLWTNYTTKYSRLPLTTLAQNLHHIRTIELDARDVYQGSIYDWQPLNQLLKTLACDVLTPSEPRHSTEPPSVSDTRQHAEGRVSCHSSLRRFSISVHTPKLGRENTSWYYLRKLFHHTTHNLTHLRVKIINDDIILPAIIQGISGMRHLQHLTFTAFKQELRWFLSLLKACLPLPKLNELYCDFPIRHGTYSGQDHDRDLSEPTGELEAILEEAIAARTSDNGSIDIKITALGFPQPDEGNVSGCVLALLRSDLVDIVTLKLPKPMNGRAKGFYEDMAREHCPALKHLIVPLHFGDDVAVCEFIRGLSDLKTVRTIDYWDDTSSLAGGWLPVLVKHHADTLEALEFPKCFSFDSVAQRTILTSCKQLRRFWVVPQGLCGEASSLDEAPRATSTERAVILLDRAP</sequence>
<dbReference type="OrthoDB" id="2405020at2759"/>
<proteinExistence type="predicted"/>
<dbReference type="Proteomes" id="UP000738359">
    <property type="component" value="Unassembled WGS sequence"/>
</dbReference>
<keyword evidence="2" id="KW-1185">Reference proteome</keyword>
<evidence type="ECO:0000313" key="1">
    <source>
        <dbReference type="EMBL" id="KAF9964392.1"/>
    </source>
</evidence>
<organism evidence="1 2">
    <name type="scientific">Mortierella alpina</name>
    <name type="common">Oleaginous fungus</name>
    <name type="synonym">Mortierella renispora</name>
    <dbReference type="NCBI Taxonomy" id="64518"/>
    <lineage>
        <taxon>Eukaryota</taxon>
        <taxon>Fungi</taxon>
        <taxon>Fungi incertae sedis</taxon>
        <taxon>Mucoromycota</taxon>
        <taxon>Mortierellomycotina</taxon>
        <taxon>Mortierellomycetes</taxon>
        <taxon>Mortierellales</taxon>
        <taxon>Mortierellaceae</taxon>
        <taxon>Mortierella</taxon>
    </lineage>
</organism>
<dbReference type="EMBL" id="JAAAHY010000370">
    <property type="protein sequence ID" value="KAF9964392.1"/>
    <property type="molecule type" value="Genomic_DNA"/>
</dbReference>
<gene>
    <name evidence="1" type="ORF">BGZ70_006534</name>
</gene>
<evidence type="ECO:0000313" key="2">
    <source>
        <dbReference type="Proteomes" id="UP000738359"/>
    </source>
</evidence>
<comment type="caution">
    <text evidence="1">The sequence shown here is derived from an EMBL/GenBank/DDBJ whole genome shotgun (WGS) entry which is preliminary data.</text>
</comment>
<reference evidence="1" key="1">
    <citation type="journal article" date="2020" name="Fungal Divers.">
        <title>Resolving the Mortierellaceae phylogeny through synthesis of multi-gene phylogenetics and phylogenomics.</title>
        <authorList>
            <person name="Vandepol N."/>
            <person name="Liber J."/>
            <person name="Desiro A."/>
            <person name="Na H."/>
            <person name="Kennedy M."/>
            <person name="Barry K."/>
            <person name="Grigoriev I.V."/>
            <person name="Miller A.N."/>
            <person name="O'Donnell K."/>
            <person name="Stajich J.E."/>
            <person name="Bonito G."/>
        </authorList>
    </citation>
    <scope>NUCLEOTIDE SEQUENCE</scope>
    <source>
        <strain evidence="1">CK1249</strain>
    </source>
</reference>
<protein>
    <recommendedName>
        <fullName evidence="3">F-box domain-containing protein</fullName>
    </recommendedName>
</protein>